<sequence length="170" mass="19651">MPGRSTMEQIITMRRLVDKIREFQQKANVAFMDFKTVFDSVDWQSLWLILKTAGLPTKYCSFFERLQERTESYVQEEVVQYIFKPDGELFDLEFKDNEDLDHEDDNNPEWNPTVDHSLEYDANEDNLPLLLLTHIHIVNQSASPPPSPMVASAINDRFTSGTATPFQSSS</sequence>
<reference evidence="1" key="1">
    <citation type="submission" date="2023-07" db="EMBL/GenBank/DDBJ databases">
        <title>Chromosome-level genome assembly of Artemia franciscana.</title>
        <authorList>
            <person name="Jo E."/>
        </authorList>
    </citation>
    <scope>NUCLEOTIDE SEQUENCE</scope>
    <source>
        <tissue evidence="1">Whole body</tissue>
    </source>
</reference>
<comment type="caution">
    <text evidence="1">The sequence shown here is derived from an EMBL/GenBank/DDBJ whole genome shotgun (WGS) entry which is preliminary data.</text>
</comment>
<proteinExistence type="predicted"/>
<protein>
    <recommendedName>
        <fullName evidence="3">Reverse transcriptase domain-containing protein</fullName>
    </recommendedName>
</protein>
<keyword evidence="2" id="KW-1185">Reference proteome</keyword>
<dbReference type="Proteomes" id="UP001187531">
    <property type="component" value="Unassembled WGS sequence"/>
</dbReference>
<evidence type="ECO:0008006" key="3">
    <source>
        <dbReference type="Google" id="ProtNLM"/>
    </source>
</evidence>
<organism evidence="1 2">
    <name type="scientific">Artemia franciscana</name>
    <name type="common">Brine shrimp</name>
    <name type="synonym">Artemia sanfranciscana</name>
    <dbReference type="NCBI Taxonomy" id="6661"/>
    <lineage>
        <taxon>Eukaryota</taxon>
        <taxon>Metazoa</taxon>
        <taxon>Ecdysozoa</taxon>
        <taxon>Arthropoda</taxon>
        <taxon>Crustacea</taxon>
        <taxon>Branchiopoda</taxon>
        <taxon>Anostraca</taxon>
        <taxon>Artemiidae</taxon>
        <taxon>Artemia</taxon>
    </lineage>
</organism>
<evidence type="ECO:0000313" key="2">
    <source>
        <dbReference type="Proteomes" id="UP001187531"/>
    </source>
</evidence>
<name>A0AA88IAE2_ARTSF</name>
<evidence type="ECO:0000313" key="1">
    <source>
        <dbReference type="EMBL" id="KAK2723444.1"/>
    </source>
</evidence>
<dbReference type="AlphaFoldDB" id="A0AA88IAE2"/>
<gene>
    <name evidence="1" type="ORF">QYM36_001947</name>
</gene>
<accession>A0AA88IAE2</accession>
<dbReference type="EMBL" id="JAVRJZ010000004">
    <property type="protein sequence ID" value="KAK2723444.1"/>
    <property type="molecule type" value="Genomic_DNA"/>
</dbReference>